<sequence>MILLWYGKFRPLCICGILSQVYDVCHVPGFGFWGVTKVVMGKGRMTIFGACE</sequence>
<dbReference type="Proteomes" id="UP001054252">
    <property type="component" value="Unassembled WGS sequence"/>
</dbReference>
<name>A0AAV5JHQ9_9ROSI</name>
<evidence type="ECO:0000313" key="1">
    <source>
        <dbReference type="EMBL" id="GKV10904.1"/>
    </source>
</evidence>
<evidence type="ECO:0000313" key="2">
    <source>
        <dbReference type="Proteomes" id="UP001054252"/>
    </source>
</evidence>
<dbReference type="AlphaFoldDB" id="A0AAV5JHQ9"/>
<reference evidence="1 2" key="1">
    <citation type="journal article" date="2021" name="Commun. Biol.">
        <title>The genome of Shorea leprosula (Dipterocarpaceae) highlights the ecological relevance of drought in aseasonal tropical rainforests.</title>
        <authorList>
            <person name="Ng K.K.S."/>
            <person name="Kobayashi M.J."/>
            <person name="Fawcett J.A."/>
            <person name="Hatakeyama M."/>
            <person name="Paape T."/>
            <person name="Ng C.H."/>
            <person name="Ang C.C."/>
            <person name="Tnah L.H."/>
            <person name="Lee C.T."/>
            <person name="Nishiyama T."/>
            <person name="Sese J."/>
            <person name="O'Brien M.J."/>
            <person name="Copetti D."/>
            <person name="Mohd Noor M.I."/>
            <person name="Ong R.C."/>
            <person name="Putra M."/>
            <person name="Sireger I.Z."/>
            <person name="Indrioko S."/>
            <person name="Kosugi Y."/>
            <person name="Izuno A."/>
            <person name="Isagi Y."/>
            <person name="Lee S.L."/>
            <person name="Shimizu K.K."/>
        </authorList>
    </citation>
    <scope>NUCLEOTIDE SEQUENCE [LARGE SCALE GENOMIC DNA]</scope>
    <source>
        <strain evidence="1">214</strain>
    </source>
</reference>
<gene>
    <name evidence="1" type="ORF">SLEP1_g22209</name>
</gene>
<protein>
    <submittedName>
        <fullName evidence="1">Uncharacterized protein</fullName>
    </submittedName>
</protein>
<proteinExistence type="predicted"/>
<comment type="caution">
    <text evidence="1">The sequence shown here is derived from an EMBL/GenBank/DDBJ whole genome shotgun (WGS) entry which is preliminary data.</text>
</comment>
<accession>A0AAV5JHQ9</accession>
<dbReference type="EMBL" id="BPVZ01000033">
    <property type="protein sequence ID" value="GKV10904.1"/>
    <property type="molecule type" value="Genomic_DNA"/>
</dbReference>
<keyword evidence="2" id="KW-1185">Reference proteome</keyword>
<organism evidence="1 2">
    <name type="scientific">Rubroshorea leprosula</name>
    <dbReference type="NCBI Taxonomy" id="152421"/>
    <lineage>
        <taxon>Eukaryota</taxon>
        <taxon>Viridiplantae</taxon>
        <taxon>Streptophyta</taxon>
        <taxon>Embryophyta</taxon>
        <taxon>Tracheophyta</taxon>
        <taxon>Spermatophyta</taxon>
        <taxon>Magnoliopsida</taxon>
        <taxon>eudicotyledons</taxon>
        <taxon>Gunneridae</taxon>
        <taxon>Pentapetalae</taxon>
        <taxon>rosids</taxon>
        <taxon>malvids</taxon>
        <taxon>Malvales</taxon>
        <taxon>Dipterocarpaceae</taxon>
        <taxon>Rubroshorea</taxon>
    </lineage>
</organism>